<keyword evidence="2" id="KW-0433">Leucine-rich repeat</keyword>
<dbReference type="InterPro" id="IPR041118">
    <property type="entry name" value="Rx_N"/>
</dbReference>
<dbReference type="InterPro" id="IPR002182">
    <property type="entry name" value="NB-ARC"/>
</dbReference>
<evidence type="ECO:0000259" key="11">
    <source>
        <dbReference type="Pfam" id="PF25019"/>
    </source>
</evidence>
<evidence type="ECO:0000256" key="2">
    <source>
        <dbReference type="ARBA" id="ARBA00022614"/>
    </source>
</evidence>
<dbReference type="CDD" id="cd14798">
    <property type="entry name" value="RX-CC_like"/>
    <property type="match status" value="1"/>
</dbReference>
<dbReference type="PRINTS" id="PR00364">
    <property type="entry name" value="DISEASERSIST"/>
</dbReference>
<dbReference type="OMA" id="DERINEH"/>
<dbReference type="Gene3D" id="3.80.10.10">
    <property type="entry name" value="Ribonuclease Inhibitor"/>
    <property type="match status" value="2"/>
</dbReference>
<dbReference type="InterPro" id="IPR055414">
    <property type="entry name" value="LRR_R13L4/SHOC2-like"/>
</dbReference>
<evidence type="ECO:0000256" key="5">
    <source>
        <dbReference type="ARBA" id="ARBA00022821"/>
    </source>
</evidence>
<feature type="domain" description="Disease resistance N-terminal" evidence="8">
    <location>
        <begin position="5"/>
        <end position="87"/>
    </location>
</feature>
<feature type="domain" description="R13L1/DRL21-like LRR repeat region" evidence="11">
    <location>
        <begin position="580"/>
        <end position="701"/>
    </location>
</feature>
<dbReference type="Pfam" id="PF00931">
    <property type="entry name" value="NB-ARC"/>
    <property type="match status" value="1"/>
</dbReference>
<dbReference type="InterPro" id="IPR058922">
    <property type="entry name" value="WHD_DRP"/>
</dbReference>
<keyword evidence="13" id="KW-1185">Reference proteome</keyword>
<dbReference type="SUPFAM" id="SSF52540">
    <property type="entry name" value="P-loop containing nucleoside triphosphate hydrolases"/>
    <property type="match status" value="1"/>
</dbReference>
<dbReference type="PANTHER" id="PTHR36766:SF42">
    <property type="entry name" value="NB-ARC DOMAIN DISEASE RESISTANCE PROTEIN"/>
    <property type="match status" value="1"/>
</dbReference>
<reference evidence="12" key="2">
    <citation type="submission" date="2019-01" db="UniProtKB">
        <authorList>
            <consortium name="EnsemblPlants"/>
        </authorList>
    </citation>
    <scope>IDENTIFICATION</scope>
    <source>
        <strain evidence="12">cv. Heinz 1706</strain>
    </source>
</reference>
<dbReference type="InterPro" id="IPR027417">
    <property type="entry name" value="P-loop_NTPase"/>
</dbReference>
<dbReference type="PANTHER" id="PTHR36766">
    <property type="entry name" value="PLANT BROAD-SPECTRUM MILDEW RESISTANCE PROTEIN RPW8"/>
    <property type="match status" value="1"/>
</dbReference>
<evidence type="ECO:0000256" key="1">
    <source>
        <dbReference type="ARBA" id="ARBA00008894"/>
    </source>
</evidence>
<evidence type="ECO:0000259" key="8">
    <source>
        <dbReference type="Pfam" id="PF18052"/>
    </source>
</evidence>
<dbReference type="Gramene" id="Solyc08g075630.3.1">
    <property type="protein sequence ID" value="Solyc08g075630.3.1"/>
    <property type="gene ID" value="Solyc08g075630.3"/>
</dbReference>
<keyword evidence="3" id="KW-0677">Repeat</keyword>
<proteinExistence type="inferred from homology"/>
<dbReference type="Pfam" id="PF25019">
    <property type="entry name" value="LRR_R13L1-DRL21"/>
    <property type="match status" value="1"/>
</dbReference>
<evidence type="ECO:0000256" key="4">
    <source>
        <dbReference type="ARBA" id="ARBA00022741"/>
    </source>
</evidence>
<comment type="similarity">
    <text evidence="1">Belongs to the disease resistance NB-LRR family.</text>
</comment>
<evidence type="ECO:0000313" key="13">
    <source>
        <dbReference type="Proteomes" id="UP000004994"/>
    </source>
</evidence>
<dbReference type="InterPro" id="IPR032675">
    <property type="entry name" value="LRR_dom_sf"/>
</dbReference>
<dbReference type="InParanoid" id="A0A3Q7HT80"/>
<dbReference type="PaxDb" id="4081-Solyc08g075630.2.1"/>
<dbReference type="Proteomes" id="UP000004994">
    <property type="component" value="Chromosome 8"/>
</dbReference>
<evidence type="ECO:0000256" key="3">
    <source>
        <dbReference type="ARBA" id="ARBA00022737"/>
    </source>
</evidence>
<dbReference type="GO" id="GO:0005524">
    <property type="term" value="F:ATP binding"/>
    <property type="evidence" value="ECO:0007669"/>
    <property type="project" value="UniProtKB-KW"/>
</dbReference>
<dbReference type="AlphaFoldDB" id="A0A3Q7HT80"/>
<dbReference type="SMR" id="A0A3Q7HT80"/>
<keyword evidence="6" id="KW-0067">ATP-binding</keyword>
<dbReference type="GO" id="GO:0098542">
    <property type="term" value="P:defense response to other organism"/>
    <property type="evidence" value="ECO:0000318"/>
    <property type="project" value="GO_Central"/>
</dbReference>
<organism evidence="12">
    <name type="scientific">Solanum lycopersicum</name>
    <name type="common">Tomato</name>
    <name type="synonym">Lycopersicon esculentum</name>
    <dbReference type="NCBI Taxonomy" id="4081"/>
    <lineage>
        <taxon>Eukaryota</taxon>
        <taxon>Viridiplantae</taxon>
        <taxon>Streptophyta</taxon>
        <taxon>Embryophyta</taxon>
        <taxon>Tracheophyta</taxon>
        <taxon>Spermatophyta</taxon>
        <taxon>Magnoliopsida</taxon>
        <taxon>eudicotyledons</taxon>
        <taxon>Gunneridae</taxon>
        <taxon>Pentapetalae</taxon>
        <taxon>asterids</taxon>
        <taxon>lamiids</taxon>
        <taxon>Solanales</taxon>
        <taxon>Solanaceae</taxon>
        <taxon>Solanoideae</taxon>
        <taxon>Solaneae</taxon>
        <taxon>Solanum</taxon>
        <taxon>Solanum subgen. Lycopersicon</taxon>
    </lineage>
</organism>
<dbReference type="SUPFAM" id="SSF52058">
    <property type="entry name" value="L domain-like"/>
    <property type="match status" value="2"/>
</dbReference>
<dbReference type="InterPro" id="IPR056789">
    <property type="entry name" value="LRR_R13L1-DRL21"/>
</dbReference>
<evidence type="ECO:0000256" key="6">
    <source>
        <dbReference type="ARBA" id="ARBA00022840"/>
    </source>
</evidence>
<protein>
    <submittedName>
        <fullName evidence="12">Uncharacterized protein</fullName>
    </submittedName>
</protein>
<dbReference type="Pfam" id="PF23598">
    <property type="entry name" value="LRR_14"/>
    <property type="match status" value="1"/>
</dbReference>
<keyword evidence="4" id="KW-0547">Nucleotide-binding</keyword>
<name>A0A3Q7HT80_SOLLC</name>
<sequence>MAEAFLQIMLENLTCFIQGELGLILGFKDEFEKLQSTFTTIQAVVQDAQLKQLKDKAIENWLQKLNGAAYEADDILDECKTEAPIIQKKNKYGCYHPNVITFRHKIGKRMKKIMEKLDAIAAERIKFHLDERTIERQVATRQTGFVLNEPQVYGRDKDKDEIVKILINNAQTLSVLPILGMGGLGKTTLAQMVFNDQRVIEHFHPKIWICVSEDFNEKRLIKEIVESIEEKSLGDMDLAPLQKKLQDLLNGKKYLLVLDDVWNEDQDKWAKLRQVLKAGASGAYVLTTTRLEKVGSIMGTLQPYELSNLSQEDCWLLFMQRAFGHQEEMNLNLVAIGKVIVKKCGGVPLAAKTLGGILRFKREERQWEHVRDIFPKDTKMEKENLISLWMAHSFLLSKGNLELEDVGNEVWNELYLRSFFQEIEVKYDQTYFKMHDLIHDLATSLFSASTSSSNIREINVEGYLHMMSIGFAKVVSSYSPPHLQKFVSLRVLNLSSMGLKQLPSSIGDLLCKLQNLQTLNVEYCWSLCCLPKETSKLGSLRNLLLDGCDGLDSMPPRIGSLTCLKTLSFFVIGERKDSLLGELRNLNLYGSIEITHLERVKNDRDAKEANLSAKENLHSLSMTWKGRHRYESEEVEVLEALKPHSNVTGLTITGFRGFRLPKWMNHSVLKNVVSIAIRGCENCSCLPPFGDLPCLESLELGDGSAELEYVEDSGFPTRRRFPSLRKLIIVNFDNLKGLLKEAGEEQFPVLEEMTISWCPVLVIPTLSSVKKLVVNRNMSDAIGLRSIYNLRALTSLNISHNLTATSLPEEMFKSLANLKYLEISFIFNLKELPNSLASLNALKHLKIEYCDALESLPEEGVKGLTSLTELSITNCKRLKCLPEGLQHLTNLSVRECPTLAKRCEKGIGQDWYKIAHIPHLLITNEM</sequence>
<accession>A0A3Q7HT80</accession>
<evidence type="ECO:0000259" key="7">
    <source>
        <dbReference type="Pfam" id="PF00931"/>
    </source>
</evidence>
<dbReference type="GO" id="GO:0043531">
    <property type="term" value="F:ADP binding"/>
    <property type="evidence" value="ECO:0007669"/>
    <property type="project" value="InterPro"/>
</dbReference>
<dbReference type="FunFam" id="3.40.50.300:FF:001091">
    <property type="entry name" value="Probable disease resistance protein At1g61300"/>
    <property type="match status" value="1"/>
</dbReference>
<reference evidence="12" key="1">
    <citation type="journal article" date="2012" name="Nature">
        <title>The tomato genome sequence provides insights into fleshy fruit evolution.</title>
        <authorList>
            <consortium name="Tomato Genome Consortium"/>
        </authorList>
    </citation>
    <scope>NUCLEOTIDE SEQUENCE [LARGE SCALE GENOMIC DNA]</scope>
    <source>
        <strain evidence="12">cv. Heinz 1706</strain>
    </source>
</reference>
<evidence type="ECO:0000259" key="10">
    <source>
        <dbReference type="Pfam" id="PF23598"/>
    </source>
</evidence>
<dbReference type="EnsemblPlants" id="Solyc08g075630.3.1">
    <property type="protein sequence ID" value="Solyc08g075630.3.1"/>
    <property type="gene ID" value="Solyc08g075630.3"/>
</dbReference>
<keyword evidence="5" id="KW-0611">Plant defense</keyword>
<evidence type="ECO:0000313" key="12">
    <source>
        <dbReference type="EnsemblPlants" id="Solyc08g075630.3.1"/>
    </source>
</evidence>
<dbReference type="Pfam" id="PF18052">
    <property type="entry name" value="Rx_N"/>
    <property type="match status" value="1"/>
</dbReference>
<dbReference type="Gene3D" id="1.20.5.4130">
    <property type="match status" value="1"/>
</dbReference>
<feature type="domain" description="NB-ARC" evidence="7">
    <location>
        <begin position="156"/>
        <end position="325"/>
    </location>
</feature>
<dbReference type="InterPro" id="IPR042197">
    <property type="entry name" value="Apaf_helical"/>
</dbReference>
<dbReference type="Gene3D" id="3.40.50.300">
    <property type="entry name" value="P-loop containing nucleotide triphosphate hydrolases"/>
    <property type="match status" value="1"/>
</dbReference>
<dbReference type="Pfam" id="PF23559">
    <property type="entry name" value="WHD_DRP"/>
    <property type="match status" value="1"/>
</dbReference>
<feature type="domain" description="Disease resistance R13L4/SHOC-2-like LRR" evidence="10">
    <location>
        <begin position="762"/>
        <end position="893"/>
    </location>
</feature>
<evidence type="ECO:0000259" key="9">
    <source>
        <dbReference type="Pfam" id="PF23559"/>
    </source>
</evidence>
<feature type="domain" description="Disease resistance protein winged helix" evidence="9">
    <location>
        <begin position="373"/>
        <end position="442"/>
    </location>
</feature>
<dbReference type="InterPro" id="IPR038005">
    <property type="entry name" value="RX-like_CC"/>
</dbReference>
<dbReference type="Gene3D" id="1.10.8.430">
    <property type="entry name" value="Helical domain of apoptotic protease-activating factors"/>
    <property type="match status" value="1"/>
</dbReference>